<dbReference type="PROSITE" id="PS50968">
    <property type="entry name" value="BIOTINYL_LIPOYL"/>
    <property type="match status" value="1"/>
</dbReference>
<dbReference type="Gene3D" id="3.30.470.20">
    <property type="entry name" value="ATP-grasp fold, B domain"/>
    <property type="match status" value="1"/>
</dbReference>
<keyword evidence="5" id="KW-0092">Biotin</keyword>
<keyword evidence="2" id="KW-0436">Ligase</keyword>
<dbReference type="Pfam" id="PF00289">
    <property type="entry name" value="Biotin_carb_N"/>
    <property type="match status" value="1"/>
</dbReference>
<dbReference type="SUPFAM" id="SSF56059">
    <property type="entry name" value="Glutathione synthetase ATP-binding domain-like"/>
    <property type="match status" value="1"/>
</dbReference>
<evidence type="ECO:0000259" key="9">
    <source>
        <dbReference type="PROSITE" id="PS50979"/>
    </source>
</evidence>
<dbReference type="PANTHER" id="PTHR45007:SF1">
    <property type="entry name" value="CARBOXYLASE, PUTATIVE (AFU_ORTHOLOGUE AFUA_5G07570)-RELATED"/>
    <property type="match status" value="1"/>
</dbReference>
<dbReference type="PROSITE" id="PS50975">
    <property type="entry name" value="ATP_GRASP"/>
    <property type="match status" value="1"/>
</dbReference>
<dbReference type="PROSITE" id="PS50979">
    <property type="entry name" value="BC"/>
    <property type="match status" value="1"/>
</dbReference>
<dbReference type="CDD" id="cd06850">
    <property type="entry name" value="biotinyl_domain"/>
    <property type="match status" value="1"/>
</dbReference>
<feature type="domain" description="Lipoyl-binding" evidence="7">
    <location>
        <begin position="575"/>
        <end position="646"/>
    </location>
</feature>
<dbReference type="SMART" id="SM00878">
    <property type="entry name" value="Biotin_carb_C"/>
    <property type="match status" value="1"/>
</dbReference>
<evidence type="ECO:0000256" key="3">
    <source>
        <dbReference type="ARBA" id="ARBA00022741"/>
    </source>
</evidence>
<dbReference type="EMBL" id="MDYN01000038">
    <property type="protein sequence ID" value="OQD80202.1"/>
    <property type="molecule type" value="Genomic_DNA"/>
</dbReference>
<dbReference type="Proteomes" id="UP000191672">
    <property type="component" value="Unassembled WGS sequence"/>
</dbReference>
<dbReference type="InterPro" id="IPR011053">
    <property type="entry name" value="Single_hybrid_motif"/>
</dbReference>
<dbReference type="InterPro" id="IPR011764">
    <property type="entry name" value="Biotin_carboxylation_dom"/>
</dbReference>
<dbReference type="GO" id="GO:0016874">
    <property type="term" value="F:ligase activity"/>
    <property type="evidence" value="ECO:0007669"/>
    <property type="project" value="UniProtKB-KW"/>
</dbReference>
<accession>A0A1V6PU32</accession>
<evidence type="ECO:0000259" key="8">
    <source>
        <dbReference type="PROSITE" id="PS50975"/>
    </source>
</evidence>
<organism evidence="10 11">
    <name type="scientific">Penicillium antarcticum</name>
    <dbReference type="NCBI Taxonomy" id="416450"/>
    <lineage>
        <taxon>Eukaryota</taxon>
        <taxon>Fungi</taxon>
        <taxon>Dikarya</taxon>
        <taxon>Ascomycota</taxon>
        <taxon>Pezizomycotina</taxon>
        <taxon>Eurotiomycetes</taxon>
        <taxon>Eurotiomycetidae</taxon>
        <taxon>Eurotiales</taxon>
        <taxon>Aspergillaceae</taxon>
        <taxon>Penicillium</taxon>
    </lineage>
</organism>
<dbReference type="Pfam" id="PF02786">
    <property type="entry name" value="CPSase_L_D2"/>
    <property type="match status" value="1"/>
</dbReference>
<dbReference type="InterPro" id="IPR016185">
    <property type="entry name" value="PreATP-grasp_dom_sf"/>
</dbReference>
<evidence type="ECO:0000256" key="1">
    <source>
        <dbReference type="ARBA" id="ARBA00001953"/>
    </source>
</evidence>
<evidence type="ECO:0008006" key="12">
    <source>
        <dbReference type="Google" id="ProtNLM"/>
    </source>
</evidence>
<evidence type="ECO:0000256" key="2">
    <source>
        <dbReference type="ARBA" id="ARBA00022598"/>
    </source>
</evidence>
<dbReference type="PROSITE" id="PS00867">
    <property type="entry name" value="CPSASE_2"/>
    <property type="match status" value="1"/>
</dbReference>
<evidence type="ECO:0000256" key="5">
    <source>
        <dbReference type="ARBA" id="ARBA00023267"/>
    </source>
</evidence>
<protein>
    <recommendedName>
        <fullName evidence="12">Pyruvate carboxylase</fullName>
    </recommendedName>
</protein>
<evidence type="ECO:0000313" key="11">
    <source>
        <dbReference type="Proteomes" id="UP000191672"/>
    </source>
</evidence>
<evidence type="ECO:0000313" key="10">
    <source>
        <dbReference type="EMBL" id="OQD80202.1"/>
    </source>
</evidence>
<gene>
    <name evidence="10" type="ORF">PENANT_c038G09534</name>
</gene>
<dbReference type="InterPro" id="IPR005482">
    <property type="entry name" value="Biotin_COase_C"/>
</dbReference>
<dbReference type="SUPFAM" id="SSF51246">
    <property type="entry name" value="Rudiment single hybrid motif"/>
    <property type="match status" value="1"/>
</dbReference>
<evidence type="ECO:0000259" key="7">
    <source>
        <dbReference type="PROSITE" id="PS50968"/>
    </source>
</evidence>
<sequence length="646" mass="70688">MSSPHSPIKRLLVANRGEIAVRILHAARELPNQVETYALYTTDDRTHCDLGRPQQAIQIPSAATYLDITHLVNLARKHSIDAVHPGYGFLSESAEFAERMWHEAGAIVIGPGWENLARTGDKLQAKQLARQCGVPVLEAMAQPTASVDEAGAFARAVGFPVMIKAVDGGGGRGIRLVREEAELDNGIQRAIGESPSHTVFVEKAAVDGFHHVEIQIVGDGTGQVRHLWERDCSAQRRFQKVVECAPALMDRALIGRVIESAIKMANHICYKSLGTFEFLVSELRGEFYFLEVNPRLQVEHTITEAISGIDLVQTQLLLAQGYTFTELGLGDATNAFNTPPNSFSVQLRLCAEDPSNNFALSIGKVTRFSVPSGNGIRVDTNVNITGSPLIVGSNFDNLLAKIIVTAPTWEAAVRKAQRVLADSRIDGVKTNINLLRGIVAHPDFMSGRVDTQWLGLSLKSILQHGENISKALQMQEGSTAPSQAITQSTLPASNLLFQKGDAWSITLEPLSEDQQADKVSHHLLLSRVLRNEFPTSLAAEIEYTTPTSRTAIPYRMKLETTSTAASALVSSSHRRGDIKNPQHIVLPLSGKLIEVLVADGEDVAKNQVLAFVKQMKMELEVRSPRAGRVKWVHEMEDEEEDVAEAL</sequence>
<feature type="domain" description="ATP-grasp" evidence="8">
    <location>
        <begin position="126"/>
        <end position="320"/>
    </location>
</feature>
<dbReference type="InterPro" id="IPR000089">
    <property type="entry name" value="Biotin_lipoyl"/>
</dbReference>
<feature type="domain" description="Biotin carboxylation" evidence="9">
    <location>
        <begin position="7"/>
        <end position="459"/>
    </location>
</feature>
<dbReference type="SUPFAM" id="SSF51230">
    <property type="entry name" value="Single hybrid motif"/>
    <property type="match status" value="1"/>
</dbReference>
<keyword evidence="3 6" id="KW-0547">Nucleotide-binding</keyword>
<dbReference type="GO" id="GO:0005524">
    <property type="term" value="F:ATP binding"/>
    <property type="evidence" value="ECO:0007669"/>
    <property type="project" value="UniProtKB-UniRule"/>
</dbReference>
<keyword evidence="11" id="KW-1185">Reference proteome</keyword>
<dbReference type="GO" id="GO:0046872">
    <property type="term" value="F:metal ion binding"/>
    <property type="evidence" value="ECO:0007669"/>
    <property type="project" value="InterPro"/>
</dbReference>
<keyword evidence="4 6" id="KW-0067">ATP-binding</keyword>
<comment type="cofactor">
    <cofactor evidence="1">
        <name>biotin</name>
        <dbReference type="ChEBI" id="CHEBI:57586"/>
    </cofactor>
</comment>
<dbReference type="PANTHER" id="PTHR45007">
    <property type="entry name" value="CARBOXYLASE, PUTATIVE (AFU_ORTHOLOGUE AFUA_5G07570)-RELATED"/>
    <property type="match status" value="1"/>
</dbReference>
<dbReference type="FunFam" id="3.30.1490.20:FF:000003">
    <property type="entry name" value="acetyl-CoA carboxylase isoform X1"/>
    <property type="match status" value="1"/>
</dbReference>
<name>A0A1V6PU32_9EURO</name>
<dbReference type="Pfam" id="PF02785">
    <property type="entry name" value="Biotin_carb_C"/>
    <property type="match status" value="1"/>
</dbReference>
<dbReference type="Gene3D" id="2.40.50.100">
    <property type="match status" value="1"/>
</dbReference>
<evidence type="ECO:0000256" key="4">
    <source>
        <dbReference type="ARBA" id="ARBA00022840"/>
    </source>
</evidence>
<dbReference type="InterPro" id="IPR005479">
    <property type="entry name" value="CPAse_ATP-bd"/>
</dbReference>
<proteinExistence type="predicted"/>
<dbReference type="InterPro" id="IPR011761">
    <property type="entry name" value="ATP-grasp"/>
</dbReference>
<dbReference type="STRING" id="416450.A0A1V6PU32"/>
<dbReference type="AlphaFoldDB" id="A0A1V6PU32"/>
<dbReference type="Pfam" id="PF00364">
    <property type="entry name" value="Biotin_lipoyl"/>
    <property type="match status" value="1"/>
</dbReference>
<dbReference type="SUPFAM" id="SSF52440">
    <property type="entry name" value="PreATP-grasp domain"/>
    <property type="match status" value="1"/>
</dbReference>
<comment type="caution">
    <text evidence="10">The sequence shown here is derived from an EMBL/GenBank/DDBJ whole genome shotgun (WGS) entry which is preliminary data.</text>
</comment>
<reference evidence="11" key="1">
    <citation type="journal article" date="2017" name="Nat. Microbiol.">
        <title>Global analysis of biosynthetic gene clusters reveals vast potential of secondary metabolite production in Penicillium species.</title>
        <authorList>
            <person name="Nielsen J.C."/>
            <person name="Grijseels S."/>
            <person name="Prigent S."/>
            <person name="Ji B."/>
            <person name="Dainat J."/>
            <person name="Nielsen K.F."/>
            <person name="Frisvad J.C."/>
            <person name="Workman M."/>
            <person name="Nielsen J."/>
        </authorList>
    </citation>
    <scope>NUCLEOTIDE SEQUENCE [LARGE SCALE GENOMIC DNA]</scope>
    <source>
        <strain evidence="11">IBT 31811</strain>
    </source>
</reference>
<dbReference type="InterPro" id="IPR005481">
    <property type="entry name" value="BC-like_N"/>
</dbReference>
<evidence type="ECO:0000256" key="6">
    <source>
        <dbReference type="PROSITE-ProRule" id="PRU00409"/>
    </source>
</evidence>
<dbReference type="InterPro" id="IPR011054">
    <property type="entry name" value="Rudment_hybrid_motif"/>
</dbReference>